<keyword evidence="5" id="KW-0611">Plant defense</keyword>
<gene>
    <name evidence="10" type="primary">LOC104587274</name>
</gene>
<evidence type="ECO:0000256" key="1">
    <source>
        <dbReference type="ARBA" id="ARBA00011982"/>
    </source>
</evidence>
<dbReference type="OMA" id="RIHDVFI"/>
<dbReference type="InterPro" id="IPR027417">
    <property type="entry name" value="P-loop_NTPase"/>
</dbReference>
<dbReference type="Pfam" id="PF01582">
    <property type="entry name" value="TIR"/>
    <property type="match status" value="1"/>
</dbReference>
<dbReference type="GO" id="GO:0061809">
    <property type="term" value="F:NAD+ nucleosidase activity, cyclic ADP-ribose generating"/>
    <property type="evidence" value="ECO:0007669"/>
    <property type="project" value="UniProtKB-EC"/>
</dbReference>
<organism evidence="9 10">
    <name type="scientific">Nelumbo nucifera</name>
    <name type="common">Sacred lotus</name>
    <dbReference type="NCBI Taxonomy" id="4432"/>
    <lineage>
        <taxon>Eukaryota</taxon>
        <taxon>Viridiplantae</taxon>
        <taxon>Streptophyta</taxon>
        <taxon>Embryophyta</taxon>
        <taxon>Tracheophyta</taxon>
        <taxon>Spermatophyta</taxon>
        <taxon>Magnoliopsida</taxon>
        <taxon>Proteales</taxon>
        <taxon>Nelumbonaceae</taxon>
        <taxon>Nelumbo</taxon>
    </lineage>
</organism>
<dbReference type="InterPro" id="IPR002182">
    <property type="entry name" value="NB-ARC"/>
</dbReference>
<dbReference type="RefSeq" id="XP_010243120.1">
    <property type="nucleotide sequence ID" value="XM_010244818.2"/>
</dbReference>
<dbReference type="PRINTS" id="PR00364">
    <property type="entry name" value="DISEASERSIST"/>
</dbReference>
<dbReference type="OrthoDB" id="1901675at2759"/>
<dbReference type="Gene3D" id="3.80.10.10">
    <property type="entry name" value="Ribonuclease Inhibitor"/>
    <property type="match status" value="2"/>
</dbReference>
<dbReference type="InterPro" id="IPR000157">
    <property type="entry name" value="TIR_dom"/>
</dbReference>
<keyword evidence="6" id="KW-0520">NAD</keyword>
<dbReference type="GO" id="GO:0006952">
    <property type="term" value="P:defense response"/>
    <property type="evidence" value="ECO:0007669"/>
    <property type="project" value="InterPro"/>
</dbReference>
<dbReference type="Pfam" id="PF00931">
    <property type="entry name" value="NB-ARC"/>
    <property type="match status" value="1"/>
</dbReference>
<comment type="catalytic activity">
    <reaction evidence="7">
        <text>NAD(+) + H2O = ADP-D-ribose + nicotinamide + H(+)</text>
        <dbReference type="Rhea" id="RHEA:16301"/>
        <dbReference type="ChEBI" id="CHEBI:15377"/>
        <dbReference type="ChEBI" id="CHEBI:15378"/>
        <dbReference type="ChEBI" id="CHEBI:17154"/>
        <dbReference type="ChEBI" id="CHEBI:57540"/>
        <dbReference type="ChEBI" id="CHEBI:57967"/>
        <dbReference type="EC" id="3.2.2.6"/>
    </reaction>
    <physiologicalReaction direction="left-to-right" evidence="7">
        <dbReference type="Rhea" id="RHEA:16302"/>
    </physiologicalReaction>
</comment>
<keyword evidence="4" id="KW-0378">Hydrolase</keyword>
<dbReference type="Proteomes" id="UP000189703">
    <property type="component" value="Unplaced"/>
</dbReference>
<dbReference type="SUPFAM" id="SSF52540">
    <property type="entry name" value="P-loop containing nucleoside triphosphate hydrolases"/>
    <property type="match status" value="1"/>
</dbReference>
<dbReference type="PANTHER" id="PTHR11017:SF271">
    <property type="entry name" value="DISEASE RESISTANCE PROTEIN (TIR-NBS-LRR CLASS) FAMILY"/>
    <property type="match status" value="1"/>
</dbReference>
<evidence type="ECO:0000256" key="7">
    <source>
        <dbReference type="ARBA" id="ARBA00047304"/>
    </source>
</evidence>
<dbReference type="FunCoup" id="A0A1U7Z6I8">
    <property type="interactions" value="253"/>
</dbReference>
<reference evidence="10" key="1">
    <citation type="submission" date="2025-08" db="UniProtKB">
        <authorList>
            <consortium name="RefSeq"/>
        </authorList>
    </citation>
    <scope>IDENTIFICATION</scope>
</reference>
<dbReference type="Gene3D" id="1.10.8.430">
    <property type="entry name" value="Helical domain of apoptotic protease-activating factors"/>
    <property type="match status" value="1"/>
</dbReference>
<dbReference type="Pfam" id="PF20160">
    <property type="entry name" value="C-JID"/>
    <property type="match status" value="1"/>
</dbReference>
<dbReference type="SMART" id="SM00255">
    <property type="entry name" value="TIR"/>
    <property type="match status" value="1"/>
</dbReference>
<accession>A0A1U7Z6I8</accession>
<dbReference type="InterPro" id="IPR045344">
    <property type="entry name" value="C-JID"/>
</dbReference>
<dbReference type="GeneID" id="104587274"/>
<dbReference type="Gene3D" id="3.40.50.300">
    <property type="entry name" value="P-loop containing nucleotide triphosphate hydrolases"/>
    <property type="match status" value="1"/>
</dbReference>
<dbReference type="KEGG" id="nnu:104587274"/>
<keyword evidence="9" id="KW-1185">Reference proteome</keyword>
<evidence type="ECO:0000256" key="6">
    <source>
        <dbReference type="ARBA" id="ARBA00023027"/>
    </source>
</evidence>
<dbReference type="EC" id="3.2.2.6" evidence="1"/>
<evidence type="ECO:0000256" key="3">
    <source>
        <dbReference type="ARBA" id="ARBA00022737"/>
    </source>
</evidence>
<keyword evidence="2" id="KW-0433">Leucine-rich repeat</keyword>
<evidence type="ECO:0000259" key="8">
    <source>
        <dbReference type="PROSITE" id="PS50104"/>
    </source>
</evidence>
<dbReference type="InterPro" id="IPR058546">
    <property type="entry name" value="RPS4B/Roq1-like_LRR"/>
</dbReference>
<evidence type="ECO:0000256" key="2">
    <source>
        <dbReference type="ARBA" id="ARBA00022614"/>
    </source>
</evidence>
<dbReference type="GO" id="GO:0043531">
    <property type="term" value="F:ADP binding"/>
    <property type="evidence" value="ECO:0007669"/>
    <property type="project" value="InterPro"/>
</dbReference>
<sequence>MMTQGGSSSSCNSRWNYDVFLSFRGEDTRKNFTDHLYTALVQRGINTFRDDEALRRGEEITPDLEKAIEESRIAIAVLSRNYASSRWCLEELVKILECRKTKGQWVIPLFYDVDSSDVREQTGSFAEAFARHETRSDLGEITEKVRRWREALAQVADLSGLDLKQVADGYQSKFIERVVEEVITKLNPRHFDIAVYPVGIDSRVKRMTRLLDVSSDDVRIIGVCGMGGIGKTTITKAFYNLTFDKFKAISFLQNVREVSQKPNGLVSLQEQLLSDILMTKNLNISSVDKGITVIQERLRSKRVLIILDDVNHRNQLNALARSRNWFGGGSRIIITTRDMHLLELLKVDKIYEVDALNDEESLQLFSWHAFADDHSKEDYVDLSKCIASQTQGLPLALVVLGSSLFGKSTSEWKSAFEKLKVIPNGEIMDILKISYDALSDDEEKDMFLDIAFFFIRMDKDYVNKILEGCYGFSPEDVISNLVSKSLVRIDKMNRLEMHDLLRDMGKKIVHDKFPREPEKRSRLWLQKDVYDVLKNYMGTGAIEGLILDNSSRSIREPFKTAAFANMQRLRLLQLNYVDLKGSFEHLSKELRWLCWHGFPLKCIPSSLNLENLAVLDMQHSSLKQVWKKIKPLKSLKIVDLSHSHYLTTTPDFLGLPNLESLILKGCTRLVKVDNSIGHLHKLNTLNLKNCKKLKDLPSNVFQLKSLKNLTLSGCSELDKRLSFWSWGSPPTRSPDAYSSNLVPISGLRLLKTLKLTACTWLESSIPSEIGSLPSLELLDLSCNNFYSLPDSFRCLGKLKHLNLEGCTRLKSLPAELPSSLEKLFAGDCTSLEKISNLGNLSSLQELDLSGSNICDLPRDTSLLSCLITLTLEDCKRLRLPPDLPSNLEDLFAKGCTSLERLPNLSNMQYIWALQFNDCYNLMIQKFYMENIITLFQVSLSHIIYIICKYYLMMVQGSETRHIFLPGSDIPDWFSYWRMGSSVSFQVPAVVDWKIEGLILCVIYAKEMDDHDGSHATLRPFVFFNNKTKGVVYRFIPYACDLPKSSQEHMWLSYKPCNGMLEAGHQVEVTIGRQGGLSTNKCGVHLVYDSNEKGSNFNQVVCMQEKPCDDLTITATGRCQSSLLGGELINKGKSV</sequence>
<dbReference type="InterPro" id="IPR003591">
    <property type="entry name" value="Leu-rich_rpt_typical-subtyp"/>
</dbReference>
<evidence type="ECO:0000313" key="10">
    <source>
        <dbReference type="RefSeq" id="XP_010243120.1"/>
    </source>
</evidence>
<dbReference type="InterPro" id="IPR035897">
    <property type="entry name" value="Toll_tir_struct_dom_sf"/>
</dbReference>
<dbReference type="eggNOG" id="ENOG502QQJE">
    <property type="taxonomic scope" value="Eukaryota"/>
</dbReference>
<protein>
    <recommendedName>
        <fullName evidence="1">ADP-ribosyl cyclase/cyclic ADP-ribose hydrolase</fullName>
        <ecNumber evidence="1">3.2.2.6</ecNumber>
    </recommendedName>
</protein>
<evidence type="ECO:0000256" key="4">
    <source>
        <dbReference type="ARBA" id="ARBA00022801"/>
    </source>
</evidence>
<dbReference type="AlphaFoldDB" id="A0A1U7Z6I8"/>
<evidence type="ECO:0000313" key="9">
    <source>
        <dbReference type="Proteomes" id="UP000189703"/>
    </source>
</evidence>
<evidence type="ECO:0000256" key="5">
    <source>
        <dbReference type="ARBA" id="ARBA00022821"/>
    </source>
</evidence>
<proteinExistence type="predicted"/>
<feature type="domain" description="TIR" evidence="8">
    <location>
        <begin position="15"/>
        <end position="186"/>
    </location>
</feature>
<dbReference type="Pfam" id="PF23286">
    <property type="entry name" value="LRR_13"/>
    <property type="match status" value="1"/>
</dbReference>
<dbReference type="PANTHER" id="PTHR11017">
    <property type="entry name" value="LEUCINE-RICH REPEAT-CONTAINING PROTEIN"/>
    <property type="match status" value="1"/>
</dbReference>
<dbReference type="PROSITE" id="PS50104">
    <property type="entry name" value="TIR"/>
    <property type="match status" value="1"/>
</dbReference>
<dbReference type="SMART" id="SM00369">
    <property type="entry name" value="LRR_TYP"/>
    <property type="match status" value="4"/>
</dbReference>
<dbReference type="InterPro" id="IPR058192">
    <property type="entry name" value="WHD_ROQ1-like"/>
</dbReference>
<dbReference type="GO" id="GO:0007165">
    <property type="term" value="P:signal transduction"/>
    <property type="evidence" value="ECO:0007669"/>
    <property type="project" value="InterPro"/>
</dbReference>
<dbReference type="PROSITE" id="PS51450">
    <property type="entry name" value="LRR"/>
    <property type="match status" value="2"/>
</dbReference>
<dbReference type="InterPro" id="IPR042197">
    <property type="entry name" value="Apaf_helical"/>
</dbReference>
<dbReference type="Pfam" id="PF23282">
    <property type="entry name" value="WHD_ROQ1"/>
    <property type="match status" value="1"/>
</dbReference>
<dbReference type="SUPFAM" id="SSF52058">
    <property type="entry name" value="L domain-like"/>
    <property type="match status" value="1"/>
</dbReference>
<dbReference type="FunFam" id="3.40.50.10140:FF:000007">
    <property type="entry name" value="Disease resistance protein (TIR-NBS-LRR class)"/>
    <property type="match status" value="1"/>
</dbReference>
<dbReference type="InterPro" id="IPR044974">
    <property type="entry name" value="Disease_R_plants"/>
</dbReference>
<dbReference type="InterPro" id="IPR032675">
    <property type="entry name" value="LRR_dom_sf"/>
</dbReference>
<dbReference type="SUPFAM" id="SSF52200">
    <property type="entry name" value="Toll/Interleukin receptor TIR domain"/>
    <property type="match status" value="1"/>
</dbReference>
<dbReference type="InterPro" id="IPR001611">
    <property type="entry name" value="Leu-rich_rpt"/>
</dbReference>
<name>A0A1U7Z6I8_NELNU</name>
<dbReference type="Gene3D" id="3.40.50.10140">
    <property type="entry name" value="Toll/interleukin-1 receptor homology (TIR) domain"/>
    <property type="match status" value="1"/>
</dbReference>
<dbReference type="InParanoid" id="A0A1U7Z6I8"/>
<keyword evidence="3" id="KW-0677">Repeat</keyword>